<evidence type="ECO:0000313" key="2">
    <source>
        <dbReference type="EMBL" id="GLK75062.1"/>
    </source>
</evidence>
<keyword evidence="3" id="KW-1185">Reference proteome</keyword>
<sequence length="114" mass="12779">MKHNDQYSLPKCGHDAEWGGSATLPSLEMDADAYLPDLEKLDLSEGEKIALLQTLWDIMKAFVEMGFDVARADICGRIFEGVDPHENNSVDDVKLSFSRATETNGHDRRKERPA</sequence>
<evidence type="ECO:0000313" key="3">
    <source>
        <dbReference type="Proteomes" id="UP001143364"/>
    </source>
</evidence>
<dbReference type="RefSeq" id="WP_271203037.1">
    <property type="nucleotide sequence ID" value="NZ_BSFK01000004.1"/>
</dbReference>
<reference evidence="2" key="1">
    <citation type="journal article" date="2014" name="Int. J. Syst. Evol. Microbiol.">
        <title>Complete genome sequence of Corynebacterium casei LMG S-19264T (=DSM 44701T), isolated from a smear-ripened cheese.</title>
        <authorList>
            <consortium name="US DOE Joint Genome Institute (JGI-PGF)"/>
            <person name="Walter F."/>
            <person name="Albersmeier A."/>
            <person name="Kalinowski J."/>
            <person name="Ruckert C."/>
        </authorList>
    </citation>
    <scope>NUCLEOTIDE SEQUENCE</scope>
    <source>
        <strain evidence="2">VKM B-2555</strain>
    </source>
</reference>
<proteinExistence type="predicted"/>
<organism evidence="2 3">
    <name type="scientific">Methylopila jiangsuensis</name>
    <dbReference type="NCBI Taxonomy" id="586230"/>
    <lineage>
        <taxon>Bacteria</taxon>
        <taxon>Pseudomonadati</taxon>
        <taxon>Pseudomonadota</taxon>
        <taxon>Alphaproteobacteria</taxon>
        <taxon>Hyphomicrobiales</taxon>
        <taxon>Methylopilaceae</taxon>
        <taxon>Methylopila</taxon>
    </lineage>
</organism>
<feature type="compositionally biased region" description="Basic and acidic residues" evidence="1">
    <location>
        <begin position="81"/>
        <end position="94"/>
    </location>
</feature>
<protein>
    <submittedName>
        <fullName evidence="2">Uncharacterized protein</fullName>
    </submittedName>
</protein>
<dbReference type="EMBL" id="BSFK01000004">
    <property type="protein sequence ID" value="GLK75062.1"/>
    <property type="molecule type" value="Genomic_DNA"/>
</dbReference>
<feature type="region of interest" description="Disordered" evidence="1">
    <location>
        <begin position="81"/>
        <end position="114"/>
    </location>
</feature>
<reference evidence="2" key="2">
    <citation type="submission" date="2023-01" db="EMBL/GenBank/DDBJ databases">
        <authorList>
            <person name="Sun Q."/>
            <person name="Evtushenko L."/>
        </authorList>
    </citation>
    <scope>NUCLEOTIDE SEQUENCE</scope>
    <source>
        <strain evidence="2">VKM B-2555</strain>
    </source>
</reference>
<evidence type="ECO:0000256" key="1">
    <source>
        <dbReference type="SAM" id="MobiDB-lite"/>
    </source>
</evidence>
<accession>A0A9W6JD37</accession>
<gene>
    <name evidence="2" type="ORF">GCM10008171_03160</name>
</gene>
<name>A0A9W6JD37_9HYPH</name>
<dbReference type="Proteomes" id="UP001143364">
    <property type="component" value="Unassembled WGS sequence"/>
</dbReference>
<feature type="compositionally biased region" description="Basic and acidic residues" evidence="1">
    <location>
        <begin position="104"/>
        <end position="114"/>
    </location>
</feature>
<dbReference type="AlphaFoldDB" id="A0A9W6JD37"/>
<comment type="caution">
    <text evidence="2">The sequence shown here is derived from an EMBL/GenBank/DDBJ whole genome shotgun (WGS) entry which is preliminary data.</text>
</comment>